<accession>A0ABV3SFI8</accession>
<dbReference type="Proteomes" id="UP001556692">
    <property type="component" value="Unassembled WGS sequence"/>
</dbReference>
<gene>
    <name evidence="1" type="ORF">ABGN05_03875</name>
</gene>
<dbReference type="InterPro" id="IPR005500">
    <property type="entry name" value="DUF309"/>
</dbReference>
<evidence type="ECO:0000313" key="1">
    <source>
        <dbReference type="EMBL" id="MEX0404799.1"/>
    </source>
</evidence>
<proteinExistence type="predicted"/>
<keyword evidence="2" id="KW-1185">Reference proteome</keyword>
<dbReference type="RefSeq" id="WP_367952668.1">
    <property type="nucleotide sequence ID" value="NZ_JBDPGJ010000001.1"/>
</dbReference>
<comment type="caution">
    <text evidence="1">The sequence shown here is derived from an EMBL/GenBank/DDBJ whole genome shotgun (WGS) entry which is preliminary data.</text>
</comment>
<evidence type="ECO:0000313" key="2">
    <source>
        <dbReference type="Proteomes" id="UP001556692"/>
    </source>
</evidence>
<protein>
    <submittedName>
        <fullName evidence="1">DUF309 domain-containing protein</fullName>
    </submittedName>
</protein>
<organism evidence="1 2">
    <name type="scientific">Aquibium pacificus</name>
    <dbReference type="NCBI Taxonomy" id="3153579"/>
    <lineage>
        <taxon>Bacteria</taxon>
        <taxon>Pseudomonadati</taxon>
        <taxon>Pseudomonadota</taxon>
        <taxon>Alphaproteobacteria</taxon>
        <taxon>Hyphomicrobiales</taxon>
        <taxon>Phyllobacteriaceae</taxon>
        <taxon>Aquibium</taxon>
    </lineage>
</organism>
<dbReference type="InterPro" id="IPR023203">
    <property type="entry name" value="TTHA0068_sf"/>
</dbReference>
<dbReference type="Pfam" id="PF03745">
    <property type="entry name" value="DUF309"/>
    <property type="match status" value="1"/>
</dbReference>
<dbReference type="SUPFAM" id="SSF140663">
    <property type="entry name" value="TTHA0068-like"/>
    <property type="match status" value="1"/>
</dbReference>
<sequence>MAQAACPAGDLPLPATPYIPGRTARPTSGAFMEIADRAPATTDPDLWRDNEAWLCGFTLYRAGFFWETHEVWEPVWMGTRPNSAERHIVQGLIQLANGCLKLAMHRPKAALRLAREAHQRLGDARSGGANRLMGLDPASAHAAIGAFLASAETWQEREPEEILRCRPQLEINDNAF</sequence>
<dbReference type="Gene3D" id="1.10.3450.10">
    <property type="entry name" value="TTHA0068-like"/>
    <property type="match status" value="1"/>
</dbReference>
<dbReference type="EMBL" id="JBDPGJ010000001">
    <property type="protein sequence ID" value="MEX0404799.1"/>
    <property type="molecule type" value="Genomic_DNA"/>
</dbReference>
<name>A0ABV3SFI8_9HYPH</name>
<reference evidence="1 2" key="1">
    <citation type="submission" date="2024-05" db="EMBL/GenBank/DDBJ databases">
        <authorList>
            <person name="Jiang F."/>
        </authorList>
    </citation>
    <scope>NUCLEOTIDE SEQUENCE [LARGE SCALE GENOMIC DNA]</scope>
    <source>
        <strain evidence="1 2">LZ166</strain>
    </source>
</reference>